<keyword evidence="1" id="KW-0472">Membrane</keyword>
<feature type="transmembrane region" description="Helical" evidence="1">
    <location>
        <begin position="42"/>
        <end position="62"/>
    </location>
</feature>
<dbReference type="EMBL" id="MFQS01000020">
    <property type="protein sequence ID" value="OGH83122.1"/>
    <property type="molecule type" value="Genomic_DNA"/>
</dbReference>
<keyword evidence="1" id="KW-1133">Transmembrane helix</keyword>
<dbReference type="AlphaFoldDB" id="A0A1F6NH06"/>
<evidence type="ECO:0000313" key="2">
    <source>
        <dbReference type="EMBL" id="OGH83122.1"/>
    </source>
</evidence>
<keyword evidence="1" id="KW-0812">Transmembrane</keyword>
<evidence type="ECO:0000313" key="3">
    <source>
        <dbReference type="Proteomes" id="UP000176300"/>
    </source>
</evidence>
<organism evidence="2 3">
    <name type="scientific">Candidatus Magasanikbacteria bacterium RIFOXYB1_FULL_40_15</name>
    <dbReference type="NCBI Taxonomy" id="1798697"/>
    <lineage>
        <taxon>Bacteria</taxon>
        <taxon>Candidatus Magasanikiibacteriota</taxon>
    </lineage>
</organism>
<accession>A0A1F6NH06</accession>
<protein>
    <submittedName>
        <fullName evidence="2">Uncharacterized protein</fullName>
    </submittedName>
</protein>
<gene>
    <name evidence="2" type="ORF">A2373_01755</name>
</gene>
<dbReference type="Proteomes" id="UP000176300">
    <property type="component" value="Unassembled WGS sequence"/>
</dbReference>
<sequence length="68" mass="7401">MELLIVCAWTITLGLTAFKIVGPILLVLSVLSFSLALGGEDWAGPVCRVVFALFCIWLVVFFGRGMIL</sequence>
<evidence type="ECO:0000256" key="1">
    <source>
        <dbReference type="SAM" id="Phobius"/>
    </source>
</evidence>
<reference evidence="2 3" key="1">
    <citation type="journal article" date="2016" name="Nat. Commun.">
        <title>Thousands of microbial genomes shed light on interconnected biogeochemical processes in an aquifer system.</title>
        <authorList>
            <person name="Anantharaman K."/>
            <person name="Brown C.T."/>
            <person name="Hug L.A."/>
            <person name="Sharon I."/>
            <person name="Castelle C.J."/>
            <person name="Probst A.J."/>
            <person name="Thomas B.C."/>
            <person name="Singh A."/>
            <person name="Wilkins M.J."/>
            <person name="Karaoz U."/>
            <person name="Brodie E.L."/>
            <person name="Williams K.H."/>
            <person name="Hubbard S.S."/>
            <person name="Banfield J.F."/>
        </authorList>
    </citation>
    <scope>NUCLEOTIDE SEQUENCE [LARGE SCALE GENOMIC DNA]</scope>
</reference>
<comment type="caution">
    <text evidence="2">The sequence shown here is derived from an EMBL/GenBank/DDBJ whole genome shotgun (WGS) entry which is preliminary data.</text>
</comment>
<proteinExistence type="predicted"/>
<name>A0A1F6NH06_9BACT</name>